<accession>F0J7A3</accession>
<feature type="domain" description="Toprim" evidence="3">
    <location>
        <begin position="507"/>
        <end position="614"/>
    </location>
</feature>
<reference evidence="4 5" key="1">
    <citation type="submission" date="2010-12" db="EMBL/GenBank/DDBJ databases">
        <title>Whole genome sequence of Acidiphilium multivorum AIU301.</title>
        <authorList>
            <person name="Narita-Yamada S."/>
            <person name="Nakamura S."/>
            <person name="Ito N."/>
            <person name="Takarada H."/>
            <person name="Katano Y."/>
            <person name="Nakazawa H."/>
            <person name="Hosoyama A."/>
            <person name="Yamada R."/>
            <person name="Fujita N."/>
        </authorList>
    </citation>
    <scope>NUCLEOTIDE SEQUENCE [LARGE SCALE GENOMIC DNA]</scope>
    <source>
        <strain evidence="5">DSM 11245 / JCM 8867 / AIU301</strain>
        <plasmid evidence="4 5">pACMV1</plasmid>
    </source>
</reference>
<proteinExistence type="predicted"/>
<feature type="compositionally biased region" description="Low complexity" evidence="1">
    <location>
        <begin position="640"/>
        <end position="653"/>
    </location>
</feature>
<feature type="region of interest" description="Disordered" evidence="1">
    <location>
        <begin position="57"/>
        <end position="80"/>
    </location>
</feature>
<evidence type="ECO:0000313" key="4">
    <source>
        <dbReference type="EMBL" id="BAJ82970.1"/>
    </source>
</evidence>
<evidence type="ECO:0000313" key="5">
    <source>
        <dbReference type="Proteomes" id="UP000007100"/>
    </source>
</evidence>
<dbReference type="Pfam" id="PF13604">
    <property type="entry name" value="AAA_30"/>
    <property type="match status" value="1"/>
</dbReference>
<feature type="compositionally biased region" description="Basic and acidic residues" evidence="1">
    <location>
        <begin position="1672"/>
        <end position="1695"/>
    </location>
</feature>
<feature type="region of interest" description="Disordered" evidence="1">
    <location>
        <begin position="1669"/>
        <end position="1701"/>
    </location>
</feature>
<dbReference type="SUPFAM" id="SSF55464">
    <property type="entry name" value="Origin of replication-binding domain, RBD-like"/>
    <property type="match status" value="1"/>
</dbReference>
<dbReference type="NCBIfam" id="NF041492">
    <property type="entry name" value="MobF"/>
    <property type="match status" value="1"/>
</dbReference>
<dbReference type="KEGG" id="amv:ACMV_P1_01740"/>
<keyword evidence="4" id="KW-0614">Plasmid</keyword>
<dbReference type="InterPro" id="IPR027417">
    <property type="entry name" value="P-loop_NTPase"/>
</dbReference>
<geneLocation type="plasmid" evidence="4 5">
    <name>pACMV1</name>
</geneLocation>
<dbReference type="SUPFAM" id="SSF52540">
    <property type="entry name" value="P-loop containing nucleoside triphosphate hydrolases"/>
    <property type="match status" value="2"/>
</dbReference>
<name>F0J7A3_ACIMA</name>
<sequence length="1701" mass="181198">MLTFRAGAASTSSGAAGKMADHLMTMTLPGFEQDMAAYYQRGMTVEGGLWQPGTAAAEDNAAATATDAARPGTIPEPRRDMHPTVAAALGIDTSRPLTRDEIAELLAGNRADGEKIAGKQYQRAVTPLAEVFGLDPMRLPTRAELENLLAGKRADGFDLPAAPVEAAPAITPQTAAPEAVEAHEAEDRDAALAAEAAALGELGSAADGPPPWPEDFVPPPMEEVAGYDRDAALAADWQADIARGGEPAVPPRGPAAEDRPAEPRAIDVAAALDAAGVPYRTSGGRLRLQATWRGVESWTVSVNATTGQWTDFAASEGGRFESLVRRLGVKAEAVELDPEAAKAARTAEIRRNVFRKSIAGKLWDEAIPGTGELHAPSLHGSAGQKLQQRTAHAARVDEAAALRASARAYLSGRGLDDDWLMSHVRLVRPHPNYDAAEVAAGAAVVMLTPMFGQDEDGRVRLTGVQRTYLTEGGAKIGRRMLGASGAWLLHPPAGAAVPIGGHDQARVAGEGFETVASVVQATRQAGVVGYNAGGLVAWAGQFSGSTPVVLLADRDNARLHNGRDVGEAGQKAAAKAAALIEANGGEAVYLEPPADVAGGAKGADWADALRESGAAGLRRALATAEASSAADRARIEAKLSSASPGAAPDGPSAQETEQGQPAPHPELVRLYKALEAKDGRGLSETERANILEGKRADGTALDAADWRNAVNRSKTPIGYVDFTFSADKSVSLAWAFAPTEAERNQLAQAHKDAVAATMAEIEQVIGQARKGKGGKEGTEQGRIGWITFDHYTARPTIEIARQTADGRTETEIVSVKVAGDPQLHTHVAVPNVIVTESGRVVSLNTLQMHGRIHEWGAIYQAHLAQNLRRAGASIELDRTTGAARLSAVPEEIRAAFSKRTRDALSDAKAYAASLGADWDRMTGDERIKLLKGGAFASRSAKADDLSDFASWRRQAEARGYQHKSVLQNAAPAEKMTEAARLDRAYEAASRVLGEQFARRAVIKAEDERVAAARGLVAAGIKDGGDVDQVIARLRARGVVETGGAGGNGESARTQIIAVETERDDPENPDVTITTTRLTTRAHVEQESALVELAGQAGRDRRGTLNPVQIKRGIEASGLSFTGAHGAAQRRMIDHLGMGGRFSVGIGAAGAGKTTLLKPLVTAWREQGADIHGISLGWRQARELREAGLNTDTDTEAGGRDTIAAVSVFINRVESGRLDLSSRSVVVIDELGTIGTRQMLDLLRLQERHGFRMVAIGDPKQCQSIEAGQVIGLLEKGLGKVPSIESSVRQTNERAREIAGLLRKGGAEAVGKALDMKRQDGTAEIIAGGHGEVIARAAALWDERRKANVDRPRFTISISTPTNQDARAIGEAIRQRLLASGELGQSRMTLAAIDKNTGEHYALPIATGEKIRLFARTNAAMLDGGKGAIGDNGSILEITSIRDEGLVLRNDHGREGFVKWDTLADKETGRMRLAYGYAMTTNTAQGITTTEHIFVTPGGSQTTDGFKTYVSGSRHRERDYWLTSEGAERQEIAGRRPLGDPRPIREHDIWTNWTRNIARQPEKTNALDLVKIGEEARRNAARAFLKGLAADEKREAAGLPSDLSQRFARTQARAGTQSRLTETMARAVEDKGQALARIERAAPAVRAAVAAGWERARPLIEAAHRSARARLQKALEGHRRQAQRQAEERPVEQESRKRGRGR</sequence>
<dbReference type="Pfam" id="PF13362">
    <property type="entry name" value="Toprim_3"/>
    <property type="match status" value="1"/>
</dbReference>
<keyword evidence="5" id="KW-1185">Reference proteome</keyword>
<dbReference type="InterPro" id="IPR006171">
    <property type="entry name" value="TOPRIM_dom"/>
</dbReference>
<feature type="compositionally biased region" description="Low complexity" evidence="1">
    <location>
        <begin position="57"/>
        <end position="69"/>
    </location>
</feature>
<dbReference type="Pfam" id="PF08751">
    <property type="entry name" value="TrwC"/>
    <property type="match status" value="1"/>
</dbReference>
<dbReference type="EMBL" id="AP012036">
    <property type="protein sequence ID" value="BAJ82970.1"/>
    <property type="molecule type" value="Genomic_DNA"/>
</dbReference>
<dbReference type="Gene3D" id="3.40.50.300">
    <property type="entry name" value="P-loop containing nucleotide triphosphate hydrolases"/>
    <property type="match status" value="1"/>
</dbReference>
<dbReference type="HOGENOM" id="CLU_240866_0_0_5"/>
<evidence type="ECO:0000259" key="2">
    <source>
        <dbReference type="Pfam" id="PF08751"/>
    </source>
</evidence>
<dbReference type="Proteomes" id="UP000007100">
    <property type="component" value="Plasmid pACMV1"/>
</dbReference>
<evidence type="ECO:0000256" key="1">
    <source>
        <dbReference type="SAM" id="MobiDB-lite"/>
    </source>
</evidence>
<protein>
    <submittedName>
        <fullName evidence="4">Uncharacterized protein</fullName>
    </submittedName>
</protein>
<organism evidence="4 5">
    <name type="scientific">Acidiphilium multivorum (strain DSM 11245 / JCM 8867 / NBRC 100883 / AIU 301)</name>
    <dbReference type="NCBI Taxonomy" id="926570"/>
    <lineage>
        <taxon>Bacteria</taxon>
        <taxon>Pseudomonadati</taxon>
        <taxon>Pseudomonadota</taxon>
        <taxon>Alphaproteobacteria</taxon>
        <taxon>Acetobacterales</taxon>
        <taxon>Acidocellaceae</taxon>
        <taxon>Acidiphilium</taxon>
    </lineage>
</organism>
<feature type="region of interest" description="Disordered" evidence="1">
    <location>
        <begin position="633"/>
        <end position="663"/>
    </location>
</feature>
<evidence type="ECO:0000259" key="3">
    <source>
        <dbReference type="Pfam" id="PF13362"/>
    </source>
</evidence>
<feature type="domain" description="TrwC relaxase" evidence="2">
    <location>
        <begin position="672"/>
        <end position="956"/>
    </location>
</feature>
<dbReference type="OrthoDB" id="1826980at2"/>
<gene>
    <name evidence="4" type="ordered locus">ACMV_P1_01740</name>
</gene>
<dbReference type="InterPro" id="IPR014862">
    <property type="entry name" value="TrwC"/>
</dbReference>